<dbReference type="EMBL" id="ML143452">
    <property type="protein sequence ID" value="TBU25990.1"/>
    <property type="molecule type" value="Genomic_DNA"/>
</dbReference>
<name>A0A4Q9MF32_9APHY</name>
<feature type="chain" id="PRO_5020811941" description="Secreted protein" evidence="1">
    <location>
        <begin position="17"/>
        <end position="73"/>
    </location>
</feature>
<reference evidence="2" key="1">
    <citation type="submission" date="2019-01" db="EMBL/GenBank/DDBJ databases">
        <title>Draft genome sequences of three monokaryotic isolates of the white-rot basidiomycete fungus Dichomitus squalens.</title>
        <authorList>
            <consortium name="DOE Joint Genome Institute"/>
            <person name="Lopez S.C."/>
            <person name="Andreopoulos B."/>
            <person name="Pangilinan J."/>
            <person name="Lipzen A."/>
            <person name="Riley R."/>
            <person name="Ahrendt S."/>
            <person name="Ng V."/>
            <person name="Barry K."/>
            <person name="Daum C."/>
            <person name="Grigoriev I.V."/>
            <person name="Hilden K.S."/>
            <person name="Makela M.R."/>
            <person name="de Vries R.P."/>
        </authorList>
    </citation>
    <scope>NUCLEOTIDE SEQUENCE [LARGE SCALE GENOMIC DNA]</scope>
    <source>
        <strain evidence="2">OM18370.1</strain>
    </source>
</reference>
<accession>A0A4Q9MF32</accession>
<dbReference type="Proteomes" id="UP000292957">
    <property type="component" value="Unassembled WGS sequence"/>
</dbReference>
<evidence type="ECO:0000256" key="1">
    <source>
        <dbReference type="SAM" id="SignalP"/>
    </source>
</evidence>
<evidence type="ECO:0000313" key="2">
    <source>
        <dbReference type="EMBL" id="TBU25990.1"/>
    </source>
</evidence>
<keyword evidence="1" id="KW-0732">Signal</keyword>
<feature type="signal peptide" evidence="1">
    <location>
        <begin position="1"/>
        <end position="16"/>
    </location>
</feature>
<dbReference type="AlphaFoldDB" id="A0A4Q9MF32"/>
<gene>
    <name evidence="2" type="ORF">BD311DRAFT_464204</name>
</gene>
<evidence type="ECO:0008006" key="3">
    <source>
        <dbReference type="Google" id="ProtNLM"/>
    </source>
</evidence>
<proteinExistence type="predicted"/>
<protein>
    <recommendedName>
        <fullName evidence="3">Secreted protein</fullName>
    </recommendedName>
</protein>
<organism evidence="2">
    <name type="scientific">Dichomitus squalens</name>
    <dbReference type="NCBI Taxonomy" id="114155"/>
    <lineage>
        <taxon>Eukaryota</taxon>
        <taxon>Fungi</taxon>
        <taxon>Dikarya</taxon>
        <taxon>Basidiomycota</taxon>
        <taxon>Agaricomycotina</taxon>
        <taxon>Agaricomycetes</taxon>
        <taxon>Polyporales</taxon>
        <taxon>Polyporaceae</taxon>
        <taxon>Dichomitus</taxon>
    </lineage>
</organism>
<sequence length="73" mass="8122">MNRLLHSMPFLMHLRCSTVQMALLGHSLSMFSSDVLYGLTRSNVVPDYGRVGVSTSTIPPLVCTSAYIIFQKM</sequence>